<evidence type="ECO:0000313" key="6">
    <source>
        <dbReference type="EMBL" id="PPV13201.1"/>
    </source>
</evidence>
<feature type="chain" id="PRO_5038684785" evidence="4">
    <location>
        <begin position="20"/>
        <end position="325"/>
    </location>
</feature>
<evidence type="ECO:0000313" key="7">
    <source>
        <dbReference type="Proteomes" id="UP000238081"/>
    </source>
</evidence>
<dbReference type="Proteomes" id="UP000238081">
    <property type="component" value="Unassembled WGS sequence"/>
</dbReference>
<protein>
    <submittedName>
        <fullName evidence="6">ABC transporter substrate-binding protein</fullName>
    </submittedName>
</protein>
<gene>
    <name evidence="6" type="ORF">AWN73_16935</name>
</gene>
<reference evidence="6 7" key="1">
    <citation type="submission" date="2016-01" db="EMBL/GenBank/DDBJ databases">
        <title>Characterization of the Clostridium difficile lineages that are prevalent in Hong Kong and China.</title>
        <authorList>
            <person name="Kwok J.S.-L."/>
            <person name="Lam W.-Y."/>
            <person name="Ip M."/>
            <person name="Chan T.-F."/>
            <person name="Hawkey P.M."/>
            <person name="Tsui S.K.-W."/>
        </authorList>
    </citation>
    <scope>NUCLEOTIDE SEQUENCE [LARGE SCALE GENOMIC DNA]</scope>
    <source>
        <strain evidence="6 7">300064</strain>
    </source>
</reference>
<organism evidence="6 7">
    <name type="scientific">Clostridium butyricum</name>
    <dbReference type="NCBI Taxonomy" id="1492"/>
    <lineage>
        <taxon>Bacteria</taxon>
        <taxon>Bacillati</taxon>
        <taxon>Bacillota</taxon>
        <taxon>Clostridia</taxon>
        <taxon>Eubacteriales</taxon>
        <taxon>Clostridiaceae</taxon>
        <taxon>Clostridium</taxon>
    </lineage>
</organism>
<keyword evidence="3 4" id="KW-0732">Signal</keyword>
<dbReference type="SUPFAM" id="SSF53822">
    <property type="entry name" value="Periplasmic binding protein-like I"/>
    <property type="match status" value="1"/>
</dbReference>
<dbReference type="PROSITE" id="PS51257">
    <property type="entry name" value="PROKAR_LIPOPROTEIN"/>
    <property type="match status" value="1"/>
</dbReference>
<evidence type="ECO:0000256" key="3">
    <source>
        <dbReference type="ARBA" id="ARBA00022729"/>
    </source>
</evidence>
<feature type="signal peptide" evidence="4">
    <location>
        <begin position="1"/>
        <end position="19"/>
    </location>
</feature>
<evidence type="ECO:0000259" key="5">
    <source>
        <dbReference type="Pfam" id="PF13407"/>
    </source>
</evidence>
<accession>A0A2S7F7V8</accession>
<dbReference type="InterPro" id="IPR025997">
    <property type="entry name" value="SBP_2_dom"/>
</dbReference>
<dbReference type="PANTHER" id="PTHR46847:SF1">
    <property type="entry name" value="D-ALLOSE-BINDING PERIPLASMIC PROTEIN-RELATED"/>
    <property type="match status" value="1"/>
</dbReference>
<dbReference type="Gene3D" id="3.40.50.2300">
    <property type="match status" value="2"/>
</dbReference>
<feature type="domain" description="Periplasmic binding protein" evidence="5">
    <location>
        <begin position="40"/>
        <end position="293"/>
    </location>
</feature>
<dbReference type="GO" id="GO:0030313">
    <property type="term" value="C:cell envelope"/>
    <property type="evidence" value="ECO:0007669"/>
    <property type="project" value="UniProtKB-SubCell"/>
</dbReference>
<dbReference type="InterPro" id="IPR028082">
    <property type="entry name" value="Peripla_BP_I"/>
</dbReference>
<dbReference type="PANTHER" id="PTHR46847">
    <property type="entry name" value="D-ALLOSE-BINDING PERIPLASMIC PROTEIN-RELATED"/>
    <property type="match status" value="1"/>
</dbReference>
<dbReference type="RefSeq" id="WP_043663845.1">
    <property type="nucleotide sequence ID" value="NZ_JBFNYX010000049.1"/>
</dbReference>
<evidence type="ECO:0000256" key="1">
    <source>
        <dbReference type="ARBA" id="ARBA00004196"/>
    </source>
</evidence>
<proteinExistence type="inferred from homology"/>
<sequence length="325" mass="35726">MKKLLSLLMVFVLMFTALGCSKNGSKGISIGNTKVFASIADDDKFKQTIVSGMESYADENNVDLDVAIADNNVETQVQQIKDAKTNGYDVIVCILVESDTAQQIINAAGDIPVIFTNVEPDSGRLKSDKYIYVGSDENQAAEYTFEYLKDYFKDKKSFNAVLFEGSMDSKSASVRTESLKSQLKKNGFNVNYVFQDDAGWDRENAKKMFEAFLKLNVSYDCIISNNDEMALGVIDAMEENGIDPSKVPILGLDATPEACKAISNGKMSFSIKQSGEGQGESVIKAAQALKNGDKISGIENGDSSGKYIWYPYSKVDKSNVQQYIR</sequence>
<comment type="subcellular location">
    <subcellularLocation>
        <location evidence="1">Cell envelope</location>
    </subcellularLocation>
</comment>
<dbReference type="AlphaFoldDB" id="A0A2S7F7V8"/>
<evidence type="ECO:0000256" key="2">
    <source>
        <dbReference type="ARBA" id="ARBA00007639"/>
    </source>
</evidence>
<comment type="similarity">
    <text evidence="2">Belongs to the bacterial solute-binding protein 2 family.</text>
</comment>
<dbReference type="GO" id="GO:0030246">
    <property type="term" value="F:carbohydrate binding"/>
    <property type="evidence" value="ECO:0007669"/>
    <property type="project" value="UniProtKB-ARBA"/>
</dbReference>
<evidence type="ECO:0000256" key="4">
    <source>
        <dbReference type="SAM" id="SignalP"/>
    </source>
</evidence>
<dbReference type="EMBL" id="LRDH01000125">
    <property type="protein sequence ID" value="PPV13201.1"/>
    <property type="molecule type" value="Genomic_DNA"/>
</dbReference>
<dbReference type="Pfam" id="PF13407">
    <property type="entry name" value="Peripla_BP_4"/>
    <property type="match status" value="1"/>
</dbReference>
<comment type="caution">
    <text evidence="6">The sequence shown here is derived from an EMBL/GenBank/DDBJ whole genome shotgun (WGS) entry which is preliminary data.</text>
</comment>
<name>A0A2S7F7V8_CLOBU</name>